<evidence type="ECO:0008006" key="4">
    <source>
        <dbReference type="Google" id="ProtNLM"/>
    </source>
</evidence>
<keyword evidence="3" id="KW-1185">Reference proteome</keyword>
<sequence length="136" mass="14529">MTASSLSFRLAVLFVIAGMAMGIGMAASQDHSIMPAHAHLNLLGWVSLFLFGIYYERRPALDKSRLALIQVIVWSAGTVLLTIAVAALHLGYAAFDPVAALASLIVLVAMVLFAYFVFKPARDIASSSTPHLTPAE</sequence>
<dbReference type="EMBL" id="JACDXJ010000001">
    <property type="protein sequence ID" value="MBA1155919.1"/>
    <property type="molecule type" value="Genomic_DNA"/>
</dbReference>
<dbReference type="InterPro" id="IPR036927">
    <property type="entry name" value="Cyt_c_oxase-like_su1_sf"/>
</dbReference>
<proteinExistence type="predicted"/>
<name>A0A838BLG6_9HYPH</name>
<dbReference type="Proteomes" id="UP000572984">
    <property type="component" value="Unassembled WGS sequence"/>
</dbReference>
<evidence type="ECO:0000256" key="1">
    <source>
        <dbReference type="SAM" id="Phobius"/>
    </source>
</evidence>
<reference evidence="2 3" key="1">
    <citation type="submission" date="2020-07" db="EMBL/GenBank/DDBJ databases">
        <title>Draft genome and description of Microvirga mediterraneensis Marseille-Q2068 sp. nov.</title>
        <authorList>
            <person name="Boxberger M."/>
        </authorList>
    </citation>
    <scope>NUCLEOTIDE SEQUENCE [LARGE SCALE GENOMIC DNA]</scope>
    <source>
        <strain evidence="2 3">Marseille-Q2068</strain>
    </source>
</reference>
<gene>
    <name evidence="2" type="ORF">H0S73_07225</name>
</gene>
<comment type="caution">
    <text evidence="2">The sequence shown here is derived from an EMBL/GenBank/DDBJ whole genome shotgun (WGS) entry which is preliminary data.</text>
</comment>
<feature type="transmembrane region" description="Helical" evidence="1">
    <location>
        <begin position="98"/>
        <end position="118"/>
    </location>
</feature>
<organism evidence="2 3">
    <name type="scientific">Microvirga mediterraneensis</name>
    <dbReference type="NCBI Taxonomy" id="2754695"/>
    <lineage>
        <taxon>Bacteria</taxon>
        <taxon>Pseudomonadati</taxon>
        <taxon>Pseudomonadota</taxon>
        <taxon>Alphaproteobacteria</taxon>
        <taxon>Hyphomicrobiales</taxon>
        <taxon>Methylobacteriaceae</taxon>
        <taxon>Microvirga</taxon>
    </lineage>
</organism>
<accession>A0A838BLG6</accession>
<dbReference type="RefSeq" id="WP_181051513.1">
    <property type="nucleotide sequence ID" value="NZ_JACDXJ010000001.1"/>
</dbReference>
<evidence type="ECO:0000313" key="2">
    <source>
        <dbReference type="EMBL" id="MBA1155919.1"/>
    </source>
</evidence>
<dbReference type="Gene3D" id="1.20.210.10">
    <property type="entry name" value="Cytochrome c oxidase-like, subunit I domain"/>
    <property type="match status" value="1"/>
</dbReference>
<feature type="transmembrane region" description="Helical" evidence="1">
    <location>
        <begin position="36"/>
        <end position="55"/>
    </location>
</feature>
<keyword evidence="1" id="KW-1133">Transmembrane helix</keyword>
<dbReference type="SUPFAM" id="SSF81442">
    <property type="entry name" value="Cytochrome c oxidase subunit I-like"/>
    <property type="match status" value="1"/>
</dbReference>
<dbReference type="AlphaFoldDB" id="A0A838BLG6"/>
<evidence type="ECO:0000313" key="3">
    <source>
        <dbReference type="Proteomes" id="UP000572984"/>
    </source>
</evidence>
<keyword evidence="1" id="KW-0472">Membrane</keyword>
<keyword evidence="1" id="KW-0812">Transmembrane</keyword>
<feature type="transmembrane region" description="Helical" evidence="1">
    <location>
        <begin position="67"/>
        <end position="92"/>
    </location>
</feature>
<protein>
    <recommendedName>
        <fullName evidence="4">Cytochrome C and Quinol oxidase polypeptide I</fullName>
    </recommendedName>
</protein>